<dbReference type="GO" id="GO:0000779">
    <property type="term" value="C:condensed chromosome, centromeric region"/>
    <property type="evidence" value="ECO:0007669"/>
    <property type="project" value="UniProtKB-ARBA"/>
</dbReference>
<evidence type="ECO:0000256" key="1">
    <source>
        <dbReference type="ARBA" id="ARBA00004584"/>
    </source>
</evidence>
<evidence type="ECO:0000259" key="11">
    <source>
        <dbReference type="Pfam" id="PF07558"/>
    </source>
</evidence>
<name>A0AAD7JIQ6_9AGAR</name>
<evidence type="ECO:0000256" key="8">
    <source>
        <dbReference type="ARBA" id="ARBA00023328"/>
    </source>
</evidence>
<feature type="compositionally biased region" description="Acidic residues" evidence="9">
    <location>
        <begin position="534"/>
        <end position="561"/>
    </location>
</feature>
<feature type="compositionally biased region" description="Acidic residues" evidence="9">
    <location>
        <begin position="151"/>
        <end position="161"/>
    </location>
</feature>
<feature type="compositionally biased region" description="Polar residues" evidence="9">
    <location>
        <begin position="340"/>
        <end position="349"/>
    </location>
</feature>
<proteinExistence type="inferred from homology"/>
<organism evidence="12 13">
    <name type="scientific">Mycena metata</name>
    <dbReference type="NCBI Taxonomy" id="1033252"/>
    <lineage>
        <taxon>Eukaryota</taxon>
        <taxon>Fungi</taxon>
        <taxon>Dikarya</taxon>
        <taxon>Basidiomycota</taxon>
        <taxon>Agaricomycotina</taxon>
        <taxon>Agaricomycetes</taxon>
        <taxon>Agaricomycetidae</taxon>
        <taxon>Agaricales</taxon>
        <taxon>Marasmiineae</taxon>
        <taxon>Mycenaceae</taxon>
        <taxon>Mycena</taxon>
    </lineage>
</organism>
<keyword evidence="4" id="KW-0132">Cell division</keyword>
<evidence type="ECO:0000313" key="12">
    <source>
        <dbReference type="EMBL" id="KAJ7765677.1"/>
    </source>
</evidence>
<dbReference type="Pfam" id="PF07557">
    <property type="entry name" value="Shugoshin_C"/>
    <property type="match status" value="1"/>
</dbReference>
<accession>A0AAD7JIQ6</accession>
<evidence type="ECO:0000256" key="4">
    <source>
        <dbReference type="ARBA" id="ARBA00022618"/>
    </source>
</evidence>
<keyword evidence="8" id="KW-0137">Centromere</keyword>
<evidence type="ECO:0000313" key="13">
    <source>
        <dbReference type="Proteomes" id="UP001215598"/>
    </source>
</evidence>
<evidence type="ECO:0000259" key="10">
    <source>
        <dbReference type="Pfam" id="PF07557"/>
    </source>
</evidence>
<feature type="compositionally biased region" description="Low complexity" evidence="9">
    <location>
        <begin position="431"/>
        <end position="440"/>
    </location>
</feature>
<comment type="similarity">
    <text evidence="2">Belongs to the shugoshin family.</text>
</comment>
<evidence type="ECO:0000256" key="5">
    <source>
        <dbReference type="ARBA" id="ARBA00022829"/>
    </source>
</evidence>
<comment type="caution">
    <text evidence="12">The sequence shown here is derived from an EMBL/GenBank/DDBJ whole genome shotgun (WGS) entry which is preliminary data.</text>
</comment>
<keyword evidence="5" id="KW-0159">Chromosome partition</keyword>
<sequence length="618" mass="66697">MSRRESRVSMNVRQNDALFEFESFKKKFLLANKHITKLNSTLSMKIEELNTEISTLYSENLRLRASEIALASQLKRERDKSRKILADAEAATQALSSHFGLLRQTFNIPVHAPPSPAATPPRKTTTPPRNSGYPNNPNVGRLAREPQVADINEDDEPEPEGSEAAPPRKTKKKGPRLSASRLPLPARASTPPIAPVITAPAPAPSIPPQVQREPQLHLDLASLPLAGNAKKQRRQSGLLLDLTPAAGAGVGLIDLDALELELDDGVDLLQQQQGEREREKEKAKERERRRRARDEKEKEKERDKVQLAPTKPPKLLTDVTNANSPRARTKSELALDTAPLETQQIQVQARSFLVAAPPSPPPPEPKPAPVPPQLQQHLLQPPPPPPAPVPVPKKEKEKREREKPSSSGSTSSSGSSSSLSSVPSATDAAPSSQLQSQSQEGEAEVGGRERRARKSVNYAEPKLNTKMRKPEPPAGTLPAVPTVAKRARSSAAAAVPVHTHLPAAGGGVRRASPPLPVYARTQTQGQVRTRPPAAEDDDEDDEDGDDAEVESGGGEDSDAWADGEYIPPAWTGAVGSGHVNVEGRRRHEGRRKGEVEGGVGVGGVGDWARDARRHSAAV</sequence>
<evidence type="ECO:0000256" key="3">
    <source>
        <dbReference type="ARBA" id="ARBA00022454"/>
    </source>
</evidence>
<feature type="domain" description="Shugoshin C-terminal" evidence="10">
    <location>
        <begin position="447"/>
        <end position="469"/>
    </location>
</feature>
<dbReference type="GO" id="GO:0005634">
    <property type="term" value="C:nucleus"/>
    <property type="evidence" value="ECO:0007669"/>
    <property type="project" value="InterPro"/>
</dbReference>
<keyword evidence="3" id="KW-0158">Chromosome</keyword>
<feature type="compositionally biased region" description="Low complexity" evidence="9">
    <location>
        <begin position="188"/>
        <end position="200"/>
    </location>
</feature>
<keyword evidence="7" id="KW-0131">Cell cycle</keyword>
<gene>
    <name evidence="12" type="ORF">B0H16DRAFT_398867</name>
</gene>
<keyword evidence="6" id="KW-0175">Coiled coil</keyword>
<dbReference type="GO" id="GO:0051301">
    <property type="term" value="P:cell division"/>
    <property type="evidence" value="ECO:0007669"/>
    <property type="project" value="UniProtKB-KW"/>
</dbReference>
<feature type="region of interest" description="Disordered" evidence="9">
    <location>
        <begin position="269"/>
        <end position="618"/>
    </location>
</feature>
<evidence type="ECO:0008006" key="14">
    <source>
        <dbReference type="Google" id="ProtNLM"/>
    </source>
</evidence>
<dbReference type="InterPro" id="IPR011515">
    <property type="entry name" value="Shugoshin_C"/>
</dbReference>
<feature type="compositionally biased region" description="Basic and acidic residues" evidence="9">
    <location>
        <begin position="274"/>
        <end position="305"/>
    </location>
</feature>
<feature type="region of interest" description="Disordered" evidence="9">
    <location>
        <begin position="110"/>
        <end position="210"/>
    </location>
</feature>
<protein>
    <recommendedName>
        <fullName evidence="14">Shugoshin C-terminal domain-containing protein</fullName>
    </recommendedName>
</protein>
<dbReference type="Proteomes" id="UP001215598">
    <property type="component" value="Unassembled WGS sequence"/>
</dbReference>
<evidence type="ECO:0000256" key="7">
    <source>
        <dbReference type="ARBA" id="ARBA00023306"/>
    </source>
</evidence>
<evidence type="ECO:0000256" key="6">
    <source>
        <dbReference type="ARBA" id="ARBA00023054"/>
    </source>
</evidence>
<comment type="subcellular location">
    <subcellularLocation>
        <location evidence="1">Chromosome</location>
        <location evidence="1">Centromere</location>
    </subcellularLocation>
</comment>
<feature type="compositionally biased region" description="Basic and acidic residues" evidence="9">
    <location>
        <begin position="581"/>
        <end position="595"/>
    </location>
</feature>
<feature type="compositionally biased region" description="Gly residues" evidence="9">
    <location>
        <begin position="596"/>
        <end position="605"/>
    </location>
</feature>
<feature type="compositionally biased region" description="Pro residues" evidence="9">
    <location>
        <begin position="380"/>
        <end position="391"/>
    </location>
</feature>
<evidence type="ECO:0000256" key="9">
    <source>
        <dbReference type="SAM" id="MobiDB-lite"/>
    </source>
</evidence>
<dbReference type="Pfam" id="PF07558">
    <property type="entry name" value="Shugoshin_N"/>
    <property type="match status" value="1"/>
</dbReference>
<feature type="domain" description="Shugoshin N-terminal coiled-coil" evidence="11">
    <location>
        <begin position="25"/>
        <end position="65"/>
    </location>
</feature>
<reference evidence="12" key="1">
    <citation type="submission" date="2023-03" db="EMBL/GenBank/DDBJ databases">
        <title>Massive genome expansion in bonnet fungi (Mycena s.s.) driven by repeated elements and novel gene families across ecological guilds.</title>
        <authorList>
            <consortium name="Lawrence Berkeley National Laboratory"/>
            <person name="Harder C.B."/>
            <person name="Miyauchi S."/>
            <person name="Viragh M."/>
            <person name="Kuo A."/>
            <person name="Thoen E."/>
            <person name="Andreopoulos B."/>
            <person name="Lu D."/>
            <person name="Skrede I."/>
            <person name="Drula E."/>
            <person name="Henrissat B."/>
            <person name="Morin E."/>
            <person name="Kohler A."/>
            <person name="Barry K."/>
            <person name="LaButti K."/>
            <person name="Morin E."/>
            <person name="Salamov A."/>
            <person name="Lipzen A."/>
            <person name="Mereny Z."/>
            <person name="Hegedus B."/>
            <person name="Baldrian P."/>
            <person name="Stursova M."/>
            <person name="Weitz H."/>
            <person name="Taylor A."/>
            <person name="Grigoriev I.V."/>
            <person name="Nagy L.G."/>
            <person name="Martin F."/>
            <person name="Kauserud H."/>
        </authorList>
    </citation>
    <scope>NUCLEOTIDE SEQUENCE</scope>
    <source>
        <strain evidence="12">CBHHK182m</strain>
    </source>
</reference>
<dbReference type="InterPro" id="IPR011516">
    <property type="entry name" value="Shugoshin_N"/>
</dbReference>
<feature type="compositionally biased region" description="Basic and acidic residues" evidence="9">
    <location>
        <begin position="392"/>
        <end position="404"/>
    </location>
</feature>
<dbReference type="AlphaFoldDB" id="A0AAD7JIQ6"/>
<keyword evidence="13" id="KW-1185">Reference proteome</keyword>
<dbReference type="EMBL" id="JARKIB010000025">
    <property type="protein sequence ID" value="KAJ7765677.1"/>
    <property type="molecule type" value="Genomic_DNA"/>
</dbReference>
<feature type="compositionally biased region" description="Low complexity" evidence="9">
    <location>
        <begin position="405"/>
        <end position="421"/>
    </location>
</feature>
<feature type="compositionally biased region" description="Pro residues" evidence="9">
    <location>
        <begin position="357"/>
        <end position="372"/>
    </location>
</feature>
<evidence type="ECO:0000256" key="2">
    <source>
        <dbReference type="ARBA" id="ARBA00010845"/>
    </source>
</evidence>
<dbReference type="GO" id="GO:0045132">
    <property type="term" value="P:meiotic chromosome segregation"/>
    <property type="evidence" value="ECO:0007669"/>
    <property type="project" value="InterPro"/>
</dbReference>